<dbReference type="GO" id="GO:0006508">
    <property type="term" value="P:proteolysis"/>
    <property type="evidence" value="ECO:0007669"/>
    <property type="project" value="InterPro"/>
</dbReference>
<dbReference type="RefSeq" id="WP_145460528.1">
    <property type="nucleotide sequence ID" value="NZ_CP036317.1"/>
</dbReference>
<feature type="transmembrane region" description="Helical" evidence="2">
    <location>
        <begin position="186"/>
        <end position="204"/>
    </location>
</feature>
<feature type="transmembrane region" description="Helical" evidence="2">
    <location>
        <begin position="151"/>
        <end position="179"/>
    </location>
</feature>
<evidence type="ECO:0000313" key="4">
    <source>
        <dbReference type="EMBL" id="QDV19880.1"/>
    </source>
</evidence>
<feature type="compositionally biased region" description="Basic and acidic residues" evidence="1">
    <location>
        <begin position="601"/>
        <end position="622"/>
    </location>
</feature>
<keyword evidence="2" id="KW-0812">Transmembrane</keyword>
<feature type="transmembrane region" description="Helical" evidence="2">
    <location>
        <begin position="210"/>
        <end position="231"/>
    </location>
</feature>
<feature type="region of interest" description="Disordered" evidence="1">
    <location>
        <begin position="43"/>
        <end position="109"/>
    </location>
</feature>
<dbReference type="AlphaFoldDB" id="A0A518FU73"/>
<feature type="compositionally biased region" description="Basic residues" evidence="1">
    <location>
        <begin position="48"/>
        <end position="57"/>
    </location>
</feature>
<dbReference type="GO" id="GO:0008236">
    <property type="term" value="F:serine-type peptidase activity"/>
    <property type="evidence" value="ECO:0007669"/>
    <property type="project" value="InterPro"/>
</dbReference>
<name>A0A518FU73_9PLAN</name>
<dbReference type="InterPro" id="IPR001375">
    <property type="entry name" value="Peptidase_S9_cat"/>
</dbReference>
<evidence type="ECO:0000256" key="1">
    <source>
        <dbReference type="SAM" id="MobiDB-lite"/>
    </source>
</evidence>
<dbReference type="OrthoDB" id="290408at2"/>
<dbReference type="SUPFAM" id="SSF53474">
    <property type="entry name" value="alpha/beta-Hydrolases"/>
    <property type="match status" value="1"/>
</dbReference>
<gene>
    <name evidence="4" type="ORF">Pan153_45490</name>
</gene>
<evidence type="ECO:0000256" key="2">
    <source>
        <dbReference type="SAM" id="Phobius"/>
    </source>
</evidence>
<organism evidence="4 5">
    <name type="scientific">Gimesia panareensis</name>
    <dbReference type="NCBI Taxonomy" id="2527978"/>
    <lineage>
        <taxon>Bacteria</taxon>
        <taxon>Pseudomonadati</taxon>
        <taxon>Planctomycetota</taxon>
        <taxon>Planctomycetia</taxon>
        <taxon>Planctomycetales</taxon>
        <taxon>Planctomycetaceae</taxon>
        <taxon>Gimesia</taxon>
    </lineage>
</organism>
<feature type="compositionally biased region" description="Acidic residues" evidence="1">
    <location>
        <begin position="64"/>
        <end position="86"/>
    </location>
</feature>
<feature type="transmembrane region" description="Helical" evidence="2">
    <location>
        <begin position="123"/>
        <end position="145"/>
    </location>
</feature>
<dbReference type="Proteomes" id="UP000320839">
    <property type="component" value="Chromosome"/>
</dbReference>
<dbReference type="InterPro" id="IPR011723">
    <property type="entry name" value="Znf/thioredoxin_put"/>
</dbReference>
<accession>A0A518FU73</accession>
<dbReference type="Gene3D" id="3.40.50.1820">
    <property type="entry name" value="alpha/beta hydrolase"/>
    <property type="match status" value="1"/>
</dbReference>
<sequence length="948" mass="106216">MSEPVSITCPHCAAAFKIKTRAAFGKKVKCPKCAVPFVIEKPASKSSAPRKQRAGSSRRRDDFSFDDADEESLFEEEDATDWEADLNDGPAVRPARRQVKQPQKPAKKWSNPLQGIFASMREYGFSPALVIFLACLLSLYGYFFLTNNRDVAFPLLIITTLFAAGCMIYGGIGILVVAAQENIMECLLCFFVPLYSFLYAVSRFEQTKVPFSSAFCGTVVYGAIFVSLYIGRETNFGPFVKDSQKALAQEPVVQPDPDKGRELKDLKKFQISHHTPLALKWAEQDQAEENMFQEQKTASIGRMFEVTSTPAPGQEDAPTSQMKIRVFLPRTNEKSSRFPCVIVPPAGATLLTGMDIDSVEDIPNPEHEPYIKAGFAVITFSIDGDLGEGDQTSNADFIKAHQAFRKSKAGMLNYAQALSLALETIPEIDTDNIFLAGHSSAATLNLLFAEHSQQSFWDAGVIKGCLAYAPAVDPQRFLADHLAEIKPLIPDVDDFIRLSSPLEHYESIDCPIFLFHARGDQVTSFAATKQFAELLKSKGKDVELVSSDGVDHYQTMIDEGIPRGIQWIQARIRQPSRKPDLSPEHDQRIAEMKQAAQQRVEQNRPKKRSFEFDRSEPPQIGKMHESDLKMHGRMRRGTRRATFKIAGFDKEFEQKLKNRTAFELGALESAIDGRILGFEGENVVINLNQMTLSFDFTERIPGDFREKLAANKNTRVIRLTDDAPKNEPADPNFTKVNPNIDLMTFRINRIFSNDFDPITAERTVEQSLRRIPEYVADSLVINYDDKWAAFKFKAHARKFGMAMRANSALARASIMVTQEWIKLSEDDLALTDPPGKPDSTSSQTSQGTMQPATTAKQKYVIRYGVYGGEDITDSARRCLKGFVWVDQETIHFNPDRKEITFVNRSPVDHNALERALKRNKFYQLHVTREPVPSSAAEKTPVKAGAGTE</sequence>
<reference evidence="4 5" key="1">
    <citation type="submission" date="2019-02" db="EMBL/GenBank/DDBJ databases">
        <title>Deep-cultivation of Planctomycetes and their phenomic and genomic characterization uncovers novel biology.</title>
        <authorList>
            <person name="Wiegand S."/>
            <person name="Jogler M."/>
            <person name="Boedeker C."/>
            <person name="Pinto D."/>
            <person name="Vollmers J."/>
            <person name="Rivas-Marin E."/>
            <person name="Kohn T."/>
            <person name="Peeters S.H."/>
            <person name="Heuer A."/>
            <person name="Rast P."/>
            <person name="Oberbeckmann S."/>
            <person name="Bunk B."/>
            <person name="Jeske O."/>
            <person name="Meyerdierks A."/>
            <person name="Storesund J.E."/>
            <person name="Kallscheuer N."/>
            <person name="Luecker S."/>
            <person name="Lage O.M."/>
            <person name="Pohl T."/>
            <person name="Merkel B.J."/>
            <person name="Hornburger P."/>
            <person name="Mueller R.-W."/>
            <person name="Bruemmer F."/>
            <person name="Labrenz M."/>
            <person name="Spormann A.M."/>
            <person name="Op den Camp H."/>
            <person name="Overmann J."/>
            <person name="Amann R."/>
            <person name="Jetten M.S.M."/>
            <person name="Mascher T."/>
            <person name="Medema M.H."/>
            <person name="Devos D.P."/>
            <person name="Kaster A.-K."/>
            <person name="Ovreas L."/>
            <person name="Rohde M."/>
            <person name="Galperin M.Y."/>
            <person name="Jogler C."/>
        </authorList>
    </citation>
    <scope>NUCLEOTIDE SEQUENCE [LARGE SCALE GENOMIC DNA]</scope>
    <source>
        <strain evidence="4 5">Pan153</strain>
    </source>
</reference>
<dbReference type="EMBL" id="CP036317">
    <property type="protein sequence ID" value="QDV19880.1"/>
    <property type="molecule type" value="Genomic_DNA"/>
</dbReference>
<feature type="region of interest" description="Disordered" evidence="1">
    <location>
        <begin position="828"/>
        <end position="853"/>
    </location>
</feature>
<evidence type="ECO:0000259" key="3">
    <source>
        <dbReference type="Pfam" id="PF00326"/>
    </source>
</evidence>
<feature type="domain" description="Peptidase S9 prolyl oligopeptidase catalytic" evidence="3">
    <location>
        <begin position="420"/>
        <end position="552"/>
    </location>
</feature>
<keyword evidence="2" id="KW-0472">Membrane</keyword>
<protein>
    <submittedName>
        <fullName evidence="4">Prolyl oligopeptidase family protein</fullName>
    </submittedName>
</protein>
<feature type="region of interest" description="Disordered" evidence="1">
    <location>
        <begin position="592"/>
        <end position="622"/>
    </location>
</feature>
<keyword evidence="2" id="KW-1133">Transmembrane helix</keyword>
<dbReference type="NCBIfam" id="TIGR02098">
    <property type="entry name" value="MJ0042_CXXC"/>
    <property type="match status" value="1"/>
</dbReference>
<proteinExistence type="predicted"/>
<dbReference type="Pfam" id="PF00326">
    <property type="entry name" value="Peptidase_S9"/>
    <property type="match status" value="1"/>
</dbReference>
<dbReference type="InterPro" id="IPR029058">
    <property type="entry name" value="AB_hydrolase_fold"/>
</dbReference>
<evidence type="ECO:0000313" key="5">
    <source>
        <dbReference type="Proteomes" id="UP000320839"/>
    </source>
</evidence>